<dbReference type="Gene3D" id="3.40.50.300">
    <property type="entry name" value="P-loop containing nucleotide triphosphate hydrolases"/>
    <property type="match status" value="1"/>
</dbReference>
<dbReference type="CDD" id="cd02042">
    <property type="entry name" value="ParAB_family"/>
    <property type="match status" value="1"/>
</dbReference>
<feature type="domain" description="AAA" evidence="1">
    <location>
        <begin position="4"/>
        <end position="181"/>
    </location>
</feature>
<dbReference type="PANTHER" id="PTHR13696">
    <property type="entry name" value="P-LOOP CONTAINING NUCLEOSIDE TRIPHOSPHATE HYDROLASE"/>
    <property type="match status" value="1"/>
</dbReference>
<dbReference type="InterPro" id="IPR050678">
    <property type="entry name" value="DNA_Partitioning_ATPase"/>
</dbReference>
<dbReference type="InterPro" id="IPR027417">
    <property type="entry name" value="P-loop_NTPase"/>
</dbReference>
<evidence type="ECO:0000313" key="2">
    <source>
        <dbReference type="EMBL" id="KAB2328006.1"/>
    </source>
</evidence>
<organism evidence="2 3">
    <name type="scientific">Cytobacillus depressus</name>
    <dbReference type="NCBI Taxonomy" id="1602942"/>
    <lineage>
        <taxon>Bacteria</taxon>
        <taxon>Bacillati</taxon>
        <taxon>Bacillota</taxon>
        <taxon>Bacilli</taxon>
        <taxon>Bacillales</taxon>
        <taxon>Bacillaceae</taxon>
        <taxon>Cytobacillus</taxon>
    </lineage>
</organism>
<evidence type="ECO:0000313" key="3">
    <source>
        <dbReference type="Proteomes" id="UP000481030"/>
    </source>
</evidence>
<accession>A0A6L3UW26</accession>
<reference evidence="2 3" key="1">
    <citation type="journal article" date="2016" name="Antonie Van Leeuwenhoek">
        <title>Bacillus depressus sp. nov., isolated from soil of a sunflower field.</title>
        <authorList>
            <person name="Wei X."/>
            <person name="Xin D."/>
            <person name="Xin Y."/>
            <person name="Zhang H."/>
            <person name="Wang T."/>
            <person name="Zhang J."/>
        </authorList>
    </citation>
    <scope>NUCLEOTIDE SEQUENCE [LARGE SCALE GENOMIC DNA]</scope>
    <source>
        <strain evidence="2 3">BZ1</strain>
    </source>
</reference>
<evidence type="ECO:0000259" key="1">
    <source>
        <dbReference type="Pfam" id="PF13614"/>
    </source>
</evidence>
<dbReference type="Pfam" id="PF13614">
    <property type="entry name" value="AAA_31"/>
    <property type="match status" value="1"/>
</dbReference>
<protein>
    <submittedName>
        <fullName evidence="2">ParA family protein</fullName>
    </submittedName>
</protein>
<sequence length="265" mass="29801">MAITITMGIQKGGCGKSTTTGILSYLLQEDGYRVLAIDMDSQGNLTELLSEQPSNEFIEKSVLEAMQYNDVKSYIVPISENLDLLPATNFLATLPRWIYTGKTYTGETIPFSGNPSLILDQVLEQVRDDYDFIIIDTPPSLSEQTTNALCASEYVVVLYESSNWCYSAIPNFMDSVVSANEFGNRDTKVIGILRTLNDVRRTDAKAFNEMIEEDYPNDVFQTVITRKAPTGRLALYGFNENPELRQALDQYKSFYKELIARVKGQ</sequence>
<dbReference type="AlphaFoldDB" id="A0A6L3UW26"/>
<keyword evidence="3" id="KW-1185">Reference proteome</keyword>
<dbReference type="OrthoDB" id="9815116at2"/>
<name>A0A6L3UW26_9BACI</name>
<dbReference type="PANTHER" id="PTHR13696:SF52">
    <property type="entry name" value="PARA FAMILY PROTEIN CT_582"/>
    <property type="match status" value="1"/>
</dbReference>
<dbReference type="Proteomes" id="UP000481030">
    <property type="component" value="Unassembled WGS sequence"/>
</dbReference>
<dbReference type="EMBL" id="WBOS01000035">
    <property type="protein sequence ID" value="KAB2328006.1"/>
    <property type="molecule type" value="Genomic_DNA"/>
</dbReference>
<dbReference type="SUPFAM" id="SSF52540">
    <property type="entry name" value="P-loop containing nucleoside triphosphate hydrolases"/>
    <property type="match status" value="1"/>
</dbReference>
<dbReference type="RefSeq" id="WP_151537672.1">
    <property type="nucleotide sequence ID" value="NZ_WBOS01000035.1"/>
</dbReference>
<comment type="caution">
    <text evidence="2">The sequence shown here is derived from an EMBL/GenBank/DDBJ whole genome shotgun (WGS) entry which is preliminary data.</text>
</comment>
<proteinExistence type="predicted"/>
<gene>
    <name evidence="2" type="ORF">F7731_26165</name>
</gene>
<dbReference type="InterPro" id="IPR025669">
    <property type="entry name" value="AAA_dom"/>
</dbReference>